<protein>
    <submittedName>
        <fullName evidence="7">NADH:flavin oxidoreductase/NADH oxidase</fullName>
    </submittedName>
</protein>
<dbReference type="RefSeq" id="WP_369940754.1">
    <property type="nucleotide sequence ID" value="NZ_JBCLUF010000005.1"/>
</dbReference>
<dbReference type="PANTHER" id="PTHR43303">
    <property type="entry name" value="NADPH DEHYDROGENASE C23G7.10C-RELATED"/>
    <property type="match status" value="1"/>
</dbReference>
<accession>A0ABV4DMI3</accession>
<keyword evidence="3" id="KW-0288">FMN</keyword>
<sequence>MSMLLSPVVIASLNLKNRVVMSPMRTYSVQTGDGKLNPLHFAHYGARAVEQVGLVVIEVTAVEPNGRTTARDLGLWNDEQQKELKKLVDFLHDLGTKVGIQLGHAGRKAQDSVNIVAPSETAYNETTACPTKATEEKIQEIEAAFVKAAKRAKAAGVDMIEIQGANGFLIDEFLSPLVNQRTDAYGGDLRKRYRFLHEIVTAIRHEYDGSLWVRLSLDDYVEEEEQNKLSDWQQVGQWLKEDGASCISVTTGGLLDKKPDYIYTGWQVPYARAMKEKVALPIAASGMLLDPKLCEYILETRQADLILEAHVFEQNASWIADATEEFHEGTGSYADFERHLDEI</sequence>
<evidence type="ECO:0000256" key="5">
    <source>
        <dbReference type="ARBA" id="ARBA00023002"/>
    </source>
</evidence>
<dbReference type="Pfam" id="PF00724">
    <property type="entry name" value="Oxidored_FMN"/>
    <property type="match status" value="1"/>
</dbReference>
<evidence type="ECO:0000256" key="1">
    <source>
        <dbReference type="ARBA" id="ARBA00001917"/>
    </source>
</evidence>
<comment type="caution">
    <text evidence="7">The sequence shown here is derived from an EMBL/GenBank/DDBJ whole genome shotgun (WGS) entry which is preliminary data.</text>
</comment>
<dbReference type="PANTHER" id="PTHR43303:SF4">
    <property type="entry name" value="NADPH DEHYDROGENASE C23G7.10C-RELATED"/>
    <property type="match status" value="1"/>
</dbReference>
<keyword evidence="8" id="KW-1185">Reference proteome</keyword>
<reference evidence="7 8" key="1">
    <citation type="submission" date="2024-03" db="EMBL/GenBank/DDBJ databases">
        <title>Mouse gut bacterial collection (mGBC) of GemPharmatech.</title>
        <authorList>
            <person name="He Y."/>
            <person name="Dong L."/>
            <person name="Wu D."/>
            <person name="Gao X."/>
            <person name="Lin Z."/>
        </authorList>
    </citation>
    <scope>NUCLEOTIDE SEQUENCE [LARGE SCALE GENOMIC DNA]</scope>
    <source>
        <strain evidence="7 8">15-30</strain>
    </source>
</reference>
<dbReference type="EMBL" id="JBCLUF010000005">
    <property type="protein sequence ID" value="MEY8661691.1"/>
    <property type="molecule type" value="Genomic_DNA"/>
</dbReference>
<proteinExistence type="predicted"/>
<evidence type="ECO:0000256" key="2">
    <source>
        <dbReference type="ARBA" id="ARBA00022630"/>
    </source>
</evidence>
<dbReference type="InterPro" id="IPR013785">
    <property type="entry name" value="Aldolase_TIM"/>
</dbReference>
<evidence type="ECO:0000313" key="7">
    <source>
        <dbReference type="EMBL" id="MEY8661691.1"/>
    </source>
</evidence>
<evidence type="ECO:0000256" key="3">
    <source>
        <dbReference type="ARBA" id="ARBA00022643"/>
    </source>
</evidence>
<dbReference type="InterPro" id="IPR001155">
    <property type="entry name" value="OxRdtase_FMN_N"/>
</dbReference>
<organism evidence="7 8">
    <name type="scientific">Ligilactobacillus faecis</name>
    <dbReference type="NCBI Taxonomy" id="762833"/>
    <lineage>
        <taxon>Bacteria</taxon>
        <taxon>Bacillati</taxon>
        <taxon>Bacillota</taxon>
        <taxon>Bacilli</taxon>
        <taxon>Lactobacillales</taxon>
        <taxon>Lactobacillaceae</taxon>
        <taxon>Ligilactobacillus</taxon>
    </lineage>
</organism>
<keyword evidence="4" id="KW-0521">NADP</keyword>
<evidence type="ECO:0000256" key="4">
    <source>
        <dbReference type="ARBA" id="ARBA00022857"/>
    </source>
</evidence>
<dbReference type="InterPro" id="IPR044152">
    <property type="entry name" value="YqjM-like"/>
</dbReference>
<dbReference type="SUPFAM" id="SSF51395">
    <property type="entry name" value="FMN-linked oxidoreductases"/>
    <property type="match status" value="1"/>
</dbReference>
<name>A0ABV4DMI3_9LACO</name>
<keyword evidence="5" id="KW-0560">Oxidoreductase</keyword>
<evidence type="ECO:0000259" key="6">
    <source>
        <dbReference type="Pfam" id="PF00724"/>
    </source>
</evidence>
<comment type="cofactor">
    <cofactor evidence="1">
        <name>FMN</name>
        <dbReference type="ChEBI" id="CHEBI:58210"/>
    </cofactor>
</comment>
<dbReference type="Gene3D" id="3.20.20.70">
    <property type="entry name" value="Aldolase class I"/>
    <property type="match status" value="1"/>
</dbReference>
<keyword evidence="2" id="KW-0285">Flavoprotein</keyword>
<evidence type="ECO:0000313" key="8">
    <source>
        <dbReference type="Proteomes" id="UP001565236"/>
    </source>
</evidence>
<feature type="domain" description="NADH:flavin oxidoreductase/NADH oxidase N-terminal" evidence="6">
    <location>
        <begin position="4"/>
        <end position="323"/>
    </location>
</feature>
<dbReference type="Proteomes" id="UP001565236">
    <property type="component" value="Unassembled WGS sequence"/>
</dbReference>
<gene>
    <name evidence="7" type="ORF">AALT52_02100</name>
</gene>